<evidence type="ECO:0000256" key="1">
    <source>
        <dbReference type="ARBA" id="ARBA00022630"/>
    </source>
</evidence>
<organism evidence="6 7">
    <name type="scientific">Mycena rosella</name>
    <name type="common">Pink bonnet</name>
    <name type="synonym">Agaricus rosellus</name>
    <dbReference type="NCBI Taxonomy" id="1033263"/>
    <lineage>
        <taxon>Eukaryota</taxon>
        <taxon>Fungi</taxon>
        <taxon>Dikarya</taxon>
        <taxon>Basidiomycota</taxon>
        <taxon>Agaricomycotina</taxon>
        <taxon>Agaricomycetes</taxon>
        <taxon>Agaricomycetidae</taxon>
        <taxon>Agaricales</taxon>
        <taxon>Marasmiineae</taxon>
        <taxon>Mycenaceae</taxon>
        <taxon>Mycena</taxon>
    </lineage>
</organism>
<reference evidence="6" key="1">
    <citation type="submission" date="2023-03" db="EMBL/GenBank/DDBJ databases">
        <title>Massive genome expansion in bonnet fungi (Mycena s.s.) driven by repeated elements and novel gene families across ecological guilds.</title>
        <authorList>
            <consortium name="Lawrence Berkeley National Laboratory"/>
            <person name="Harder C.B."/>
            <person name="Miyauchi S."/>
            <person name="Viragh M."/>
            <person name="Kuo A."/>
            <person name="Thoen E."/>
            <person name="Andreopoulos B."/>
            <person name="Lu D."/>
            <person name="Skrede I."/>
            <person name="Drula E."/>
            <person name="Henrissat B."/>
            <person name="Morin E."/>
            <person name="Kohler A."/>
            <person name="Barry K."/>
            <person name="LaButti K."/>
            <person name="Morin E."/>
            <person name="Salamov A."/>
            <person name="Lipzen A."/>
            <person name="Mereny Z."/>
            <person name="Hegedus B."/>
            <person name="Baldrian P."/>
            <person name="Stursova M."/>
            <person name="Weitz H."/>
            <person name="Taylor A."/>
            <person name="Grigoriev I.V."/>
            <person name="Nagy L.G."/>
            <person name="Martin F."/>
            <person name="Kauserud H."/>
        </authorList>
    </citation>
    <scope>NUCLEOTIDE SEQUENCE</scope>
    <source>
        <strain evidence="6">CBHHK067</strain>
    </source>
</reference>
<dbReference type="EMBL" id="JARKIE010000162">
    <property type="protein sequence ID" value="KAJ7673445.1"/>
    <property type="molecule type" value="Genomic_DNA"/>
</dbReference>
<evidence type="ECO:0000259" key="5">
    <source>
        <dbReference type="Pfam" id="PF01494"/>
    </source>
</evidence>
<dbReference type="Pfam" id="PF01494">
    <property type="entry name" value="FAD_binding_3"/>
    <property type="match status" value="1"/>
</dbReference>
<dbReference type="Gene3D" id="3.50.50.60">
    <property type="entry name" value="FAD/NAD(P)-binding domain"/>
    <property type="match status" value="1"/>
</dbReference>
<name>A0AAD7D0U2_MYCRO</name>
<dbReference type="Proteomes" id="UP001221757">
    <property type="component" value="Unassembled WGS sequence"/>
</dbReference>
<evidence type="ECO:0000256" key="4">
    <source>
        <dbReference type="ARBA" id="ARBA00023033"/>
    </source>
</evidence>
<evidence type="ECO:0000313" key="7">
    <source>
        <dbReference type="Proteomes" id="UP001221757"/>
    </source>
</evidence>
<keyword evidence="2" id="KW-0274">FAD</keyword>
<proteinExistence type="predicted"/>
<dbReference type="PANTHER" id="PTHR47178:SF5">
    <property type="entry name" value="FAD-BINDING DOMAIN-CONTAINING PROTEIN"/>
    <property type="match status" value="1"/>
</dbReference>
<keyword evidence="7" id="KW-1185">Reference proteome</keyword>
<dbReference type="AlphaFoldDB" id="A0AAD7D0U2"/>
<feature type="domain" description="FAD-binding" evidence="5">
    <location>
        <begin position="90"/>
        <end position="313"/>
    </location>
</feature>
<evidence type="ECO:0000256" key="3">
    <source>
        <dbReference type="ARBA" id="ARBA00023002"/>
    </source>
</evidence>
<dbReference type="GO" id="GO:0071949">
    <property type="term" value="F:FAD binding"/>
    <property type="evidence" value="ECO:0007669"/>
    <property type="project" value="InterPro"/>
</dbReference>
<keyword evidence="4" id="KW-0503">Monooxygenase</keyword>
<dbReference type="PRINTS" id="PR00420">
    <property type="entry name" value="RNGMNOXGNASE"/>
</dbReference>
<dbReference type="PANTHER" id="PTHR47178">
    <property type="entry name" value="MONOOXYGENASE, FAD-BINDING"/>
    <property type="match status" value="1"/>
</dbReference>
<protein>
    <recommendedName>
        <fullName evidence="5">FAD-binding domain-containing protein</fullName>
    </recommendedName>
</protein>
<accession>A0AAD7D0U2</accession>
<gene>
    <name evidence="6" type="ORF">B0H17DRAFT_1242682</name>
</gene>
<keyword evidence="1" id="KW-0285">Flavoprotein</keyword>
<comment type="caution">
    <text evidence="6">The sequence shown here is derived from an EMBL/GenBank/DDBJ whole genome shotgun (WGS) entry which is preliminary data.</text>
</comment>
<evidence type="ECO:0000256" key="2">
    <source>
        <dbReference type="ARBA" id="ARBA00022827"/>
    </source>
</evidence>
<keyword evidence="3" id="KW-0560">Oxidoreductase</keyword>
<dbReference type="InterPro" id="IPR002938">
    <property type="entry name" value="FAD-bd"/>
</dbReference>
<dbReference type="GO" id="GO:0004497">
    <property type="term" value="F:monooxygenase activity"/>
    <property type="evidence" value="ECO:0007669"/>
    <property type="project" value="UniProtKB-KW"/>
</dbReference>
<sequence>MPATTPKVLIIGTGISGLTVAQGLRKNNIPFRIFERDPDFAVRAQGYRIRIPGAGITALEETLSPELLVQVKESCAPVLRSVLLRGLEDHIEFGKKFLSYEITESGVTVRFSDGTEAHGSLLVGADGARSAVRKQFLPDHGLLDTQGRLIYGKTPLTAELEASFDKGAMGGMTMLRDSTRGIPMRFDVKAGESRAKKGLPEDYVYWVLGWRKDVLAIADGELFHLSHEDAAALSQKLTANWHPSLRVLFALQDVTQTSALSILSVHPDIRAWQPSNRVTLLGDAVHTMSPTAGIGATTALRDAALLVKTLVEKGMGADAIGGFEREMRQYAGEAVRRSHGGGKTLYGMRSFEEMEPAVLE</sequence>
<dbReference type="InterPro" id="IPR036188">
    <property type="entry name" value="FAD/NAD-bd_sf"/>
</dbReference>
<dbReference type="SUPFAM" id="SSF51905">
    <property type="entry name" value="FAD/NAD(P)-binding domain"/>
    <property type="match status" value="1"/>
</dbReference>
<dbReference type="Pfam" id="PF13450">
    <property type="entry name" value="NAD_binding_8"/>
    <property type="match status" value="1"/>
</dbReference>
<evidence type="ECO:0000313" key="6">
    <source>
        <dbReference type="EMBL" id="KAJ7673445.1"/>
    </source>
</evidence>